<evidence type="ECO:0000313" key="1">
    <source>
        <dbReference type="EMBL" id="KAG6581894.1"/>
    </source>
</evidence>
<dbReference type="Proteomes" id="UP000685013">
    <property type="component" value="Chromosome 14"/>
</dbReference>
<name>A0AAV6MJW3_9ROSI</name>
<organism evidence="1 2">
    <name type="scientific">Cucurbita argyrosperma subsp. sororia</name>
    <dbReference type="NCBI Taxonomy" id="37648"/>
    <lineage>
        <taxon>Eukaryota</taxon>
        <taxon>Viridiplantae</taxon>
        <taxon>Streptophyta</taxon>
        <taxon>Embryophyta</taxon>
        <taxon>Tracheophyta</taxon>
        <taxon>Spermatophyta</taxon>
        <taxon>Magnoliopsida</taxon>
        <taxon>eudicotyledons</taxon>
        <taxon>Gunneridae</taxon>
        <taxon>Pentapetalae</taxon>
        <taxon>rosids</taxon>
        <taxon>fabids</taxon>
        <taxon>Cucurbitales</taxon>
        <taxon>Cucurbitaceae</taxon>
        <taxon>Cucurbiteae</taxon>
        <taxon>Cucurbita</taxon>
    </lineage>
</organism>
<keyword evidence="2" id="KW-1185">Reference proteome</keyword>
<dbReference type="AlphaFoldDB" id="A0AAV6MJW3"/>
<proteinExistence type="predicted"/>
<feature type="non-terminal residue" evidence="1">
    <location>
        <position position="1"/>
    </location>
</feature>
<accession>A0AAV6MJW3</accession>
<sequence>MATIEKCKSKPRFFDRFFPPRPLGAGLDYSAPPPNSVCQSFFKVASTVKSRASALLFPFDAGCVHDPWGDAVDGLTCTTQMGLTLPEFDRDAIVIGGMEMRRWKPCVVDGFEGFEGFENGDEAEKEKPILLQGFA</sequence>
<reference evidence="1 2" key="1">
    <citation type="journal article" date="2021" name="Hortic Res">
        <title>The domestication of Cucurbita argyrosperma as revealed by the genome of its wild relative.</title>
        <authorList>
            <person name="Barrera-Redondo J."/>
            <person name="Sanchez-de la Vega G."/>
            <person name="Aguirre-Liguori J.A."/>
            <person name="Castellanos-Morales G."/>
            <person name="Gutierrez-Guerrero Y.T."/>
            <person name="Aguirre-Dugua X."/>
            <person name="Aguirre-Planter E."/>
            <person name="Tenaillon M.I."/>
            <person name="Lira-Saade R."/>
            <person name="Eguiarte L.E."/>
        </authorList>
    </citation>
    <scope>NUCLEOTIDE SEQUENCE [LARGE SCALE GENOMIC DNA]</scope>
    <source>
        <strain evidence="1">JBR-2021</strain>
    </source>
</reference>
<protein>
    <submittedName>
        <fullName evidence="1">Uncharacterized protein</fullName>
    </submittedName>
</protein>
<gene>
    <name evidence="1" type="ORF">SDJN03_21896</name>
</gene>
<dbReference type="EMBL" id="JAGKQH010000014">
    <property type="protein sequence ID" value="KAG6581894.1"/>
    <property type="molecule type" value="Genomic_DNA"/>
</dbReference>
<comment type="caution">
    <text evidence="1">The sequence shown here is derived from an EMBL/GenBank/DDBJ whole genome shotgun (WGS) entry which is preliminary data.</text>
</comment>
<evidence type="ECO:0000313" key="2">
    <source>
        <dbReference type="Proteomes" id="UP000685013"/>
    </source>
</evidence>